<dbReference type="SUPFAM" id="SSF53098">
    <property type="entry name" value="Ribonuclease H-like"/>
    <property type="match status" value="1"/>
</dbReference>
<dbReference type="EMBL" id="MFGW01000135">
    <property type="protein sequence ID" value="OGF64621.1"/>
    <property type="molecule type" value="Genomic_DNA"/>
</dbReference>
<dbReference type="PANTHER" id="PTHR38462:SF1">
    <property type="entry name" value="YPRB RIBONUCLEASE H-LIKE DOMAIN-CONTAINING PROTEIN"/>
    <property type="match status" value="1"/>
</dbReference>
<evidence type="ECO:0000313" key="2">
    <source>
        <dbReference type="EMBL" id="OGF64621.1"/>
    </source>
</evidence>
<protein>
    <recommendedName>
        <fullName evidence="1">YprB ribonuclease H-like domain-containing protein</fullName>
    </recommendedName>
</protein>
<accession>A0A1F5VNL5</accession>
<dbReference type="Gene3D" id="3.30.420.10">
    <property type="entry name" value="Ribonuclease H-like superfamily/Ribonuclease H"/>
    <property type="match status" value="1"/>
</dbReference>
<dbReference type="Proteomes" id="UP000178943">
    <property type="component" value="Unassembled WGS sequence"/>
</dbReference>
<dbReference type="InterPro" id="IPR038720">
    <property type="entry name" value="YprB_RNase_H-like_dom"/>
</dbReference>
<dbReference type="Gene3D" id="1.25.40.10">
    <property type="entry name" value="Tetratricopeptide repeat domain"/>
    <property type="match status" value="1"/>
</dbReference>
<sequence>MDYKKFEELRKRIKDIEERDACIEGTGSMQDSSTVGLKEQLGYYRTLKENAQPEFIFLESRGKSVTSNVAVYKTETDFGTSFFKQKLYLDRIGRIDITGIPAFINDFNDSLGLECNAKVSLSESLFLDIETTSLESGCGNCAYIIGIGFFEGGCFTVHQYFLRDFDEEHSLLSAVNEGIKRFKTVFTYNGKRFDLNILQSRYALNRIPFEFESKYHIDMLGIYRKIFGHRKKKLKLTELEKELLGIERIDDIPSQLIPEIYYQYLRTGYSELLEHVFEHNAQDIASLAGVAVYLNNALLEPERHEEICSSLYYAMGKKASKRKELSQAQHYFELVCKSDIEPATYAKICYELSRVYVNNGAYDKATELWNNLFSFYPEMIGSAELKRMAIHFERYDKDLAKAFYFAIKASEAKVNREEYSRRAARIFKKLLKNIRK</sequence>
<organism evidence="2 3">
    <name type="scientific">Candidatus Fischerbacteria bacterium RBG_13_37_8</name>
    <dbReference type="NCBI Taxonomy" id="1817863"/>
    <lineage>
        <taxon>Bacteria</taxon>
        <taxon>Candidatus Fischeribacteriota</taxon>
    </lineage>
</organism>
<dbReference type="PANTHER" id="PTHR38462">
    <property type="entry name" value="EXONUCLEASE-LIKE PROTEIN"/>
    <property type="match status" value="1"/>
</dbReference>
<comment type="caution">
    <text evidence="2">The sequence shown here is derived from an EMBL/GenBank/DDBJ whole genome shotgun (WGS) entry which is preliminary data.</text>
</comment>
<dbReference type="InterPro" id="IPR012337">
    <property type="entry name" value="RNaseH-like_sf"/>
</dbReference>
<proteinExistence type="predicted"/>
<reference evidence="2 3" key="1">
    <citation type="journal article" date="2016" name="Nat. Commun.">
        <title>Thousands of microbial genomes shed light on interconnected biogeochemical processes in an aquifer system.</title>
        <authorList>
            <person name="Anantharaman K."/>
            <person name="Brown C.T."/>
            <person name="Hug L.A."/>
            <person name="Sharon I."/>
            <person name="Castelle C.J."/>
            <person name="Probst A.J."/>
            <person name="Thomas B.C."/>
            <person name="Singh A."/>
            <person name="Wilkins M.J."/>
            <person name="Karaoz U."/>
            <person name="Brodie E.L."/>
            <person name="Williams K.H."/>
            <person name="Hubbard S.S."/>
            <person name="Banfield J.F."/>
        </authorList>
    </citation>
    <scope>NUCLEOTIDE SEQUENCE [LARGE SCALE GENOMIC DNA]</scope>
</reference>
<evidence type="ECO:0000313" key="3">
    <source>
        <dbReference type="Proteomes" id="UP000178943"/>
    </source>
</evidence>
<gene>
    <name evidence="2" type="ORF">A2Y62_00525</name>
</gene>
<dbReference type="Pfam" id="PF13482">
    <property type="entry name" value="RNase_H_2"/>
    <property type="match status" value="1"/>
</dbReference>
<dbReference type="SUPFAM" id="SSF48452">
    <property type="entry name" value="TPR-like"/>
    <property type="match status" value="1"/>
</dbReference>
<dbReference type="InterPro" id="IPR036397">
    <property type="entry name" value="RNaseH_sf"/>
</dbReference>
<dbReference type="InterPro" id="IPR011990">
    <property type="entry name" value="TPR-like_helical_dom_sf"/>
</dbReference>
<feature type="domain" description="YprB ribonuclease H-like" evidence="1">
    <location>
        <begin position="125"/>
        <end position="294"/>
    </location>
</feature>
<dbReference type="GO" id="GO:0003676">
    <property type="term" value="F:nucleic acid binding"/>
    <property type="evidence" value="ECO:0007669"/>
    <property type="project" value="InterPro"/>
</dbReference>
<evidence type="ECO:0000259" key="1">
    <source>
        <dbReference type="Pfam" id="PF13482"/>
    </source>
</evidence>
<dbReference type="AlphaFoldDB" id="A0A1F5VNL5"/>
<name>A0A1F5VNL5_9BACT</name>